<dbReference type="OMA" id="WFCGLRA"/>
<keyword evidence="4" id="KW-1185">Reference proteome</keyword>
<dbReference type="Gramene" id="Solyc12g088840.1.1">
    <property type="protein sequence ID" value="Solyc12g088840.1.1.1"/>
    <property type="gene ID" value="Solyc12g088840.1"/>
</dbReference>
<sequence>MQTFKNLEKLLSEDKLKSLLKKYDKSGDGKLNKQEVKDAFRDLGLWFCGLRAHQAMQHADKNNDGLIVDDEMGVLVDFATKWGFTLV</sequence>
<dbReference type="Proteomes" id="UP000004994">
    <property type="component" value="Chromosome 12"/>
</dbReference>
<dbReference type="PROSITE" id="PS50222">
    <property type="entry name" value="EF_HAND_2"/>
    <property type="match status" value="1"/>
</dbReference>
<evidence type="ECO:0000259" key="2">
    <source>
        <dbReference type="PROSITE" id="PS50222"/>
    </source>
</evidence>
<dbReference type="InterPro" id="IPR002048">
    <property type="entry name" value="EF_hand_dom"/>
</dbReference>
<dbReference type="InterPro" id="IPR011992">
    <property type="entry name" value="EF-hand-dom_pair"/>
</dbReference>
<evidence type="ECO:0000313" key="4">
    <source>
        <dbReference type="Proteomes" id="UP000004994"/>
    </source>
</evidence>
<reference evidence="3" key="2">
    <citation type="submission" date="2019-01" db="UniProtKB">
        <authorList>
            <consortium name="EnsemblPlants"/>
        </authorList>
    </citation>
    <scope>IDENTIFICATION</scope>
    <source>
        <strain evidence="3">cv. Heinz 1706</strain>
    </source>
</reference>
<dbReference type="InParanoid" id="A0A3Q7JCT6"/>
<feature type="domain" description="EF-hand" evidence="2">
    <location>
        <begin position="11"/>
        <end position="46"/>
    </location>
</feature>
<reference evidence="3" key="1">
    <citation type="journal article" date="2012" name="Nature">
        <title>The tomato genome sequence provides insights into fleshy fruit evolution.</title>
        <authorList>
            <consortium name="Tomato Genome Consortium"/>
        </authorList>
    </citation>
    <scope>NUCLEOTIDE SEQUENCE [LARGE SCALE GENOMIC DNA]</scope>
    <source>
        <strain evidence="3">cv. Heinz 1706</strain>
    </source>
</reference>
<dbReference type="GO" id="GO:0005509">
    <property type="term" value="F:calcium ion binding"/>
    <property type="evidence" value="ECO:0007669"/>
    <property type="project" value="InterPro"/>
</dbReference>
<organism evidence="3">
    <name type="scientific">Solanum lycopersicum</name>
    <name type="common">Tomato</name>
    <name type="synonym">Lycopersicon esculentum</name>
    <dbReference type="NCBI Taxonomy" id="4081"/>
    <lineage>
        <taxon>Eukaryota</taxon>
        <taxon>Viridiplantae</taxon>
        <taxon>Streptophyta</taxon>
        <taxon>Embryophyta</taxon>
        <taxon>Tracheophyta</taxon>
        <taxon>Spermatophyta</taxon>
        <taxon>Magnoliopsida</taxon>
        <taxon>eudicotyledons</taxon>
        <taxon>Gunneridae</taxon>
        <taxon>Pentapetalae</taxon>
        <taxon>asterids</taxon>
        <taxon>lamiids</taxon>
        <taxon>Solanales</taxon>
        <taxon>Solanaceae</taxon>
        <taxon>Solanoideae</taxon>
        <taxon>Solaneae</taxon>
        <taxon>Solanum</taxon>
        <taxon>Solanum subgen. Lycopersicon</taxon>
    </lineage>
</organism>
<name>A0A3Q7JCT6_SOLLC</name>
<dbReference type="Gene3D" id="1.10.238.10">
    <property type="entry name" value="EF-hand"/>
    <property type="match status" value="1"/>
</dbReference>
<protein>
    <recommendedName>
        <fullName evidence="2">EF-hand domain-containing protein</fullName>
    </recommendedName>
</protein>
<dbReference type="PaxDb" id="4081-Solyc12g088840.1.1"/>
<dbReference type="STRING" id="4081.A0A3Q7JCT6"/>
<dbReference type="SMART" id="SM00054">
    <property type="entry name" value="EFh"/>
    <property type="match status" value="2"/>
</dbReference>
<dbReference type="Pfam" id="PF13405">
    <property type="entry name" value="EF-hand_6"/>
    <property type="match status" value="1"/>
</dbReference>
<dbReference type="SMR" id="A0A3Q7JCT6"/>
<evidence type="ECO:0000313" key="3">
    <source>
        <dbReference type="EnsemblPlants" id="Solyc12g088840.1.1.1"/>
    </source>
</evidence>
<dbReference type="CDD" id="cd00051">
    <property type="entry name" value="EFh"/>
    <property type="match status" value="1"/>
</dbReference>
<dbReference type="EnsemblPlants" id="Solyc12g088840.1.1">
    <property type="protein sequence ID" value="Solyc12g088840.1.1.1"/>
    <property type="gene ID" value="Solyc12g088840.1"/>
</dbReference>
<dbReference type="AlphaFoldDB" id="A0A3Q7JCT6"/>
<proteinExistence type="predicted"/>
<keyword evidence="1" id="KW-0106">Calcium</keyword>
<accession>A0A3Q7JCT6</accession>
<dbReference type="PROSITE" id="PS00018">
    <property type="entry name" value="EF_HAND_1"/>
    <property type="match status" value="1"/>
</dbReference>
<dbReference type="InterPro" id="IPR018247">
    <property type="entry name" value="EF_Hand_1_Ca_BS"/>
</dbReference>
<evidence type="ECO:0000256" key="1">
    <source>
        <dbReference type="ARBA" id="ARBA00022837"/>
    </source>
</evidence>
<dbReference type="SUPFAM" id="SSF47473">
    <property type="entry name" value="EF-hand"/>
    <property type="match status" value="1"/>
</dbReference>